<feature type="compositionally biased region" description="Polar residues" evidence="1">
    <location>
        <begin position="73"/>
        <end position="89"/>
    </location>
</feature>
<comment type="caution">
    <text evidence="3">The sequence shown here is derived from an EMBL/GenBank/DDBJ whole genome shotgun (WGS) entry which is preliminary data.</text>
</comment>
<keyword evidence="2" id="KW-0472">Membrane</keyword>
<feature type="compositionally biased region" description="Pro residues" evidence="1">
    <location>
        <begin position="103"/>
        <end position="122"/>
    </location>
</feature>
<dbReference type="AlphaFoldDB" id="A0A9P9FUF8"/>
<evidence type="ECO:0000313" key="4">
    <source>
        <dbReference type="Proteomes" id="UP000738349"/>
    </source>
</evidence>
<sequence length="247" mass="25625">MDPQDARHGSHPSDSIHDAAYPDSSYQPSQGSGGGSDKPPQGVMPSPMLGISPISSHPPLQQQHSYSPSQHSNMDALSPHSSLNTNSHHNMAPPSPWGVSGPPGGPVPIPTGPPPPYDPTQPPSSYSPLDSTPSSQSQSRPSNLRILASAPTSTHYPPSVSSAQSPYPHSPNPYGGSTGTSLENAPGKLGPIAEARRRKKRKIKICVVALCAVLLFMIALIVGVAVGVLKVQLKGGNGGPPPDHNQD</sequence>
<reference evidence="3" key="1">
    <citation type="journal article" date="2021" name="Nat. Commun.">
        <title>Genetic determinants of endophytism in the Arabidopsis root mycobiome.</title>
        <authorList>
            <person name="Mesny F."/>
            <person name="Miyauchi S."/>
            <person name="Thiergart T."/>
            <person name="Pickel B."/>
            <person name="Atanasova L."/>
            <person name="Karlsson M."/>
            <person name="Huettel B."/>
            <person name="Barry K.W."/>
            <person name="Haridas S."/>
            <person name="Chen C."/>
            <person name="Bauer D."/>
            <person name="Andreopoulos W."/>
            <person name="Pangilinan J."/>
            <person name="LaButti K."/>
            <person name="Riley R."/>
            <person name="Lipzen A."/>
            <person name="Clum A."/>
            <person name="Drula E."/>
            <person name="Henrissat B."/>
            <person name="Kohler A."/>
            <person name="Grigoriev I.V."/>
            <person name="Martin F.M."/>
            <person name="Hacquard S."/>
        </authorList>
    </citation>
    <scope>NUCLEOTIDE SEQUENCE</scope>
    <source>
        <strain evidence="3">MPI-CAGE-AT-0147</strain>
    </source>
</reference>
<feature type="compositionally biased region" description="Low complexity" evidence="1">
    <location>
        <begin position="21"/>
        <end position="30"/>
    </location>
</feature>
<name>A0A9P9FUF8_9HYPO</name>
<gene>
    <name evidence="3" type="ORF">EDB81DRAFT_37710</name>
</gene>
<accession>A0A9P9FUF8</accession>
<feature type="transmembrane region" description="Helical" evidence="2">
    <location>
        <begin position="205"/>
        <end position="229"/>
    </location>
</feature>
<organism evidence="3 4">
    <name type="scientific">Dactylonectria macrodidyma</name>
    <dbReference type="NCBI Taxonomy" id="307937"/>
    <lineage>
        <taxon>Eukaryota</taxon>
        <taxon>Fungi</taxon>
        <taxon>Dikarya</taxon>
        <taxon>Ascomycota</taxon>
        <taxon>Pezizomycotina</taxon>
        <taxon>Sordariomycetes</taxon>
        <taxon>Hypocreomycetidae</taxon>
        <taxon>Hypocreales</taxon>
        <taxon>Nectriaceae</taxon>
        <taxon>Dactylonectria</taxon>
    </lineage>
</organism>
<keyword evidence="4" id="KW-1185">Reference proteome</keyword>
<feature type="compositionally biased region" description="Low complexity" evidence="1">
    <location>
        <begin position="52"/>
        <end position="72"/>
    </location>
</feature>
<evidence type="ECO:0000256" key="1">
    <source>
        <dbReference type="SAM" id="MobiDB-lite"/>
    </source>
</evidence>
<keyword evidence="2" id="KW-1133">Transmembrane helix</keyword>
<evidence type="ECO:0000256" key="2">
    <source>
        <dbReference type="SAM" id="Phobius"/>
    </source>
</evidence>
<feature type="compositionally biased region" description="Low complexity" evidence="1">
    <location>
        <begin position="123"/>
        <end position="142"/>
    </location>
</feature>
<feature type="compositionally biased region" description="Polar residues" evidence="1">
    <location>
        <begin position="150"/>
        <end position="167"/>
    </location>
</feature>
<dbReference type="Proteomes" id="UP000738349">
    <property type="component" value="Unassembled WGS sequence"/>
</dbReference>
<feature type="region of interest" description="Disordered" evidence="1">
    <location>
        <begin position="1"/>
        <end position="187"/>
    </location>
</feature>
<evidence type="ECO:0000313" key="3">
    <source>
        <dbReference type="EMBL" id="KAH7176449.1"/>
    </source>
</evidence>
<dbReference type="EMBL" id="JAGMUV010000001">
    <property type="protein sequence ID" value="KAH7176449.1"/>
    <property type="molecule type" value="Genomic_DNA"/>
</dbReference>
<keyword evidence="2" id="KW-0812">Transmembrane</keyword>
<dbReference type="OrthoDB" id="4899684at2759"/>
<protein>
    <submittedName>
        <fullName evidence="3">Uncharacterized protein</fullName>
    </submittedName>
</protein>
<proteinExistence type="predicted"/>